<accession>A0A8B7T4H0</accession>
<dbReference type="KEGG" id="hai:109394384"/>
<dbReference type="PANTHER" id="PTHR14248">
    <property type="entry name" value="CYCLIN Y, ISOFORM A"/>
    <property type="match status" value="1"/>
</dbReference>
<reference evidence="2" key="1">
    <citation type="submission" date="2025-08" db="UniProtKB">
        <authorList>
            <consortium name="RefSeq"/>
        </authorList>
    </citation>
    <scope>IDENTIFICATION</scope>
    <source>
        <tissue evidence="2">Muscle</tissue>
    </source>
</reference>
<evidence type="ECO:0000313" key="2">
    <source>
        <dbReference type="RefSeq" id="XP_019519944.1"/>
    </source>
</evidence>
<name>A0A8B7T4H0_HIPAR</name>
<dbReference type="Proteomes" id="UP000694851">
    <property type="component" value="Unplaced"/>
</dbReference>
<evidence type="ECO:0000313" key="1">
    <source>
        <dbReference type="Proteomes" id="UP000694851"/>
    </source>
</evidence>
<protein>
    <submittedName>
        <fullName evidence="2">Cyclin-Y-like protein 1</fullName>
    </submittedName>
</protein>
<dbReference type="AlphaFoldDB" id="A0A8B7T4H0"/>
<dbReference type="GeneID" id="109394384"/>
<gene>
    <name evidence="2" type="primary">LOC109394384</name>
</gene>
<dbReference type="OrthoDB" id="10250320at2759"/>
<sequence length="169" mass="19333">MRSALTWYLCANALPKQGRRSGSAEPDYEFQVRGSCAVACRPGARGVGVGNGRWPPRAAQERPGDARSVSIAIYHLRKNRHGNRSLNIFDERLHPPTQEKVPEEYFKHDPEHKWIYRFVRTLFSATWLRVECAIISLFSHCPCHAGCDIWHPTWGSRGKDDYASKLKEK</sequence>
<organism evidence="1 2">
    <name type="scientific">Hipposideros armiger</name>
    <name type="common">Great Himalayan leaf-nosed bat</name>
    <dbReference type="NCBI Taxonomy" id="186990"/>
    <lineage>
        <taxon>Eukaryota</taxon>
        <taxon>Metazoa</taxon>
        <taxon>Chordata</taxon>
        <taxon>Craniata</taxon>
        <taxon>Vertebrata</taxon>
        <taxon>Euteleostomi</taxon>
        <taxon>Mammalia</taxon>
        <taxon>Eutheria</taxon>
        <taxon>Laurasiatheria</taxon>
        <taxon>Chiroptera</taxon>
        <taxon>Yinpterochiroptera</taxon>
        <taxon>Rhinolophoidea</taxon>
        <taxon>Hipposideridae</taxon>
        <taxon>Hipposideros</taxon>
    </lineage>
</organism>
<proteinExistence type="predicted"/>
<dbReference type="RefSeq" id="XP_019519944.1">
    <property type="nucleotide sequence ID" value="XM_019664399.1"/>
</dbReference>
<keyword evidence="1" id="KW-1185">Reference proteome</keyword>